<dbReference type="GO" id="GO:0008168">
    <property type="term" value="F:methyltransferase activity"/>
    <property type="evidence" value="ECO:0007669"/>
    <property type="project" value="UniProtKB-KW"/>
</dbReference>
<reference evidence="4 5" key="1">
    <citation type="submission" date="2020-02" db="EMBL/GenBank/DDBJ databases">
        <title>Balneolaceae bacterium YR4-1, complete genome.</title>
        <authorList>
            <person name="Li Y."/>
            <person name="Wu S."/>
        </authorList>
    </citation>
    <scope>NUCLEOTIDE SEQUENCE [LARGE SCALE GENOMIC DNA]</scope>
    <source>
        <strain evidence="4 5">YR4-1</strain>
    </source>
</reference>
<dbReference type="PANTHER" id="PTHR43861">
    <property type="entry name" value="TRANS-ACONITATE 2-METHYLTRANSFERASE-RELATED"/>
    <property type="match status" value="1"/>
</dbReference>
<proteinExistence type="predicted"/>
<sequence>MEAVNQPEYSTLAEIYDHIMQNVDYDVWADFIDEIIQVHHPDPQSILELACGTGSLSLSLEELMCYEIVGTDKSPAMISKARNKNQKQASSVRFLEMDFLDISLDRKFDAVVSIFDSINYLHKSRSIKKLLNEVKKVIDRNSLFIFDFTTPGNSIQAIEYLDNEEGTTENNYHFFRKSRYDEELQIHYNDFKIEKLADDNETVTERHFEQHKQRIYTLQQMLDIIEATDFEIVAKYDAFDLIEADDDSLRITMVLRCPTIQ</sequence>
<name>A0A6M1T887_9BACT</name>
<organism evidence="4 5">
    <name type="scientific">Halalkalibaculum roseum</name>
    <dbReference type="NCBI Taxonomy" id="2709311"/>
    <lineage>
        <taxon>Bacteria</taxon>
        <taxon>Pseudomonadati</taxon>
        <taxon>Balneolota</taxon>
        <taxon>Balneolia</taxon>
        <taxon>Balneolales</taxon>
        <taxon>Balneolaceae</taxon>
        <taxon>Halalkalibaculum</taxon>
    </lineage>
</organism>
<protein>
    <submittedName>
        <fullName evidence="4">Class I SAM-dependent methyltransferase</fullName>
    </submittedName>
</protein>
<dbReference type="SUPFAM" id="SSF53335">
    <property type="entry name" value="S-adenosyl-L-methionine-dependent methyltransferases"/>
    <property type="match status" value="1"/>
</dbReference>
<evidence type="ECO:0000313" key="5">
    <source>
        <dbReference type="Proteomes" id="UP000473278"/>
    </source>
</evidence>
<evidence type="ECO:0000256" key="2">
    <source>
        <dbReference type="ARBA" id="ARBA00022679"/>
    </source>
</evidence>
<dbReference type="PANTHER" id="PTHR43861:SF1">
    <property type="entry name" value="TRANS-ACONITATE 2-METHYLTRANSFERASE"/>
    <property type="match status" value="1"/>
</dbReference>
<gene>
    <name evidence="4" type="ORF">G3570_07605</name>
</gene>
<dbReference type="Gene3D" id="3.40.50.150">
    <property type="entry name" value="Vaccinia Virus protein VP39"/>
    <property type="match status" value="1"/>
</dbReference>
<dbReference type="AlphaFoldDB" id="A0A6M1T887"/>
<feature type="domain" description="Methyltransferase" evidence="3">
    <location>
        <begin position="46"/>
        <end position="138"/>
    </location>
</feature>
<dbReference type="CDD" id="cd02440">
    <property type="entry name" value="AdoMet_MTases"/>
    <property type="match status" value="1"/>
</dbReference>
<dbReference type="Proteomes" id="UP000473278">
    <property type="component" value="Unassembled WGS sequence"/>
</dbReference>
<dbReference type="RefSeq" id="WP_165140887.1">
    <property type="nucleotide sequence ID" value="NZ_JAALLT010000002.1"/>
</dbReference>
<comment type="caution">
    <text evidence="4">The sequence shown here is derived from an EMBL/GenBank/DDBJ whole genome shotgun (WGS) entry which is preliminary data.</text>
</comment>
<keyword evidence="2 4" id="KW-0808">Transferase</keyword>
<dbReference type="EMBL" id="JAALLT010000002">
    <property type="protein sequence ID" value="NGP76493.1"/>
    <property type="molecule type" value="Genomic_DNA"/>
</dbReference>
<keyword evidence="5" id="KW-1185">Reference proteome</keyword>
<evidence type="ECO:0000256" key="1">
    <source>
        <dbReference type="ARBA" id="ARBA00022603"/>
    </source>
</evidence>
<dbReference type="GO" id="GO:0032259">
    <property type="term" value="P:methylation"/>
    <property type="evidence" value="ECO:0007669"/>
    <property type="project" value="UniProtKB-KW"/>
</dbReference>
<accession>A0A6M1T887</accession>
<keyword evidence="1 4" id="KW-0489">Methyltransferase</keyword>
<dbReference type="InterPro" id="IPR029063">
    <property type="entry name" value="SAM-dependent_MTases_sf"/>
</dbReference>
<dbReference type="InterPro" id="IPR041698">
    <property type="entry name" value="Methyltransf_25"/>
</dbReference>
<evidence type="ECO:0000313" key="4">
    <source>
        <dbReference type="EMBL" id="NGP76493.1"/>
    </source>
</evidence>
<evidence type="ECO:0000259" key="3">
    <source>
        <dbReference type="Pfam" id="PF13649"/>
    </source>
</evidence>
<dbReference type="Pfam" id="PF13649">
    <property type="entry name" value="Methyltransf_25"/>
    <property type="match status" value="1"/>
</dbReference>
<dbReference type="Gene3D" id="2.20.25.110">
    <property type="entry name" value="S-adenosyl-L-methionine-dependent methyltransferases"/>
    <property type="match status" value="1"/>
</dbReference>